<dbReference type="InterPro" id="IPR029058">
    <property type="entry name" value="AB_hydrolase_fold"/>
</dbReference>
<dbReference type="PANTHER" id="PTHR22946:SF12">
    <property type="entry name" value="CONIDIAL PIGMENT BIOSYNTHESIS PROTEIN AYG1 (AFU_ORTHOLOGUE AFUA_2G17550)"/>
    <property type="match status" value="1"/>
</dbReference>
<dbReference type="EMBL" id="CACRTF010000032">
    <property type="protein sequence ID" value="VYT57508.1"/>
    <property type="molecule type" value="Genomic_DNA"/>
</dbReference>
<dbReference type="AlphaFoldDB" id="A0A6N2XWF6"/>
<dbReference type="Gene3D" id="3.40.50.1820">
    <property type="entry name" value="alpha/beta hydrolase"/>
    <property type="match status" value="1"/>
</dbReference>
<accession>A0A6N2XWF6</accession>
<dbReference type="Pfam" id="PF06500">
    <property type="entry name" value="FrsA-like"/>
    <property type="match status" value="1"/>
</dbReference>
<sequence>MSKYRQNESWISNKFVGQLGIEAFMPNANMGLEEKGFKHADIQRANRRMTCLRAMPKAWKAVAEQQEKLAEESAAMGNMVTAGAFYHRAALYYGKAQLYHHKDDAMKLELHASCVRCYEKAIAGYDYTIKRVVLPFEGKNIYGIFHAPKGALNLPTVLFTPGMDMIKEDYPNLNDNFFVRRNMCVLVMDGPGFGETRVHGLPVTLTNYPEAASLFLDWLCGRPEVNPDQIGIFGGSMGSYYGPTVAANDSRIKAVVGLLGCYLEKDLQFNSCQPGLRNNFKYMCNIYDDDAFDEFVAEMTLEKVVDRLKVPFLMSTGEFDEMCPPELTERFFHMLDCPKEMWIMEGEFHSCAGMYHELFAWAIDWLREALTTGKPENLEVRKVIPERW</sequence>
<dbReference type="Gene3D" id="1.20.1440.110">
    <property type="entry name" value="acylaminoacyl peptidase"/>
    <property type="match status" value="1"/>
</dbReference>
<keyword evidence="1 2" id="KW-0378">Hydrolase</keyword>
<evidence type="ECO:0000256" key="1">
    <source>
        <dbReference type="ARBA" id="ARBA00022801"/>
    </source>
</evidence>
<organism evidence="2">
    <name type="scientific">Enterocloster bolteae</name>
    <dbReference type="NCBI Taxonomy" id="208479"/>
    <lineage>
        <taxon>Bacteria</taxon>
        <taxon>Bacillati</taxon>
        <taxon>Bacillota</taxon>
        <taxon>Clostridia</taxon>
        <taxon>Lachnospirales</taxon>
        <taxon>Lachnospiraceae</taxon>
        <taxon>Enterocloster</taxon>
    </lineage>
</organism>
<reference evidence="2" key="1">
    <citation type="submission" date="2019-11" db="EMBL/GenBank/DDBJ databases">
        <authorList>
            <person name="Feng L."/>
        </authorList>
    </citation>
    <scope>NUCLEOTIDE SEQUENCE</scope>
    <source>
        <strain evidence="2">CbolteaeLFYP116</strain>
    </source>
</reference>
<dbReference type="InterPro" id="IPR050261">
    <property type="entry name" value="FrsA_esterase"/>
</dbReference>
<dbReference type="InterPro" id="IPR010520">
    <property type="entry name" value="FrsA-like"/>
</dbReference>
<dbReference type="SUPFAM" id="SSF53474">
    <property type="entry name" value="alpha/beta-Hydrolases"/>
    <property type="match status" value="1"/>
</dbReference>
<proteinExistence type="predicted"/>
<dbReference type="PANTHER" id="PTHR22946">
    <property type="entry name" value="DIENELACTONE HYDROLASE DOMAIN-CONTAINING PROTEIN-RELATED"/>
    <property type="match status" value="1"/>
</dbReference>
<dbReference type="GeneID" id="23111327"/>
<name>A0A6N2XWF6_9FIRM</name>
<dbReference type="RefSeq" id="WP_002573889.1">
    <property type="nucleotide sequence ID" value="NZ_BAABZS010000001.1"/>
</dbReference>
<gene>
    <name evidence="2" type="ORF">CBLFYP116_00570</name>
</gene>
<evidence type="ECO:0000313" key="2">
    <source>
        <dbReference type="EMBL" id="VYT57508.1"/>
    </source>
</evidence>
<protein>
    <submittedName>
        <fullName evidence="2">2,6-dihydropseudooxynicotine hydrolase</fullName>
        <ecNumber evidence="2">3.7.1.19</ecNumber>
    </submittedName>
</protein>
<dbReference type="EC" id="3.7.1.19" evidence="2"/>
<dbReference type="GO" id="GO:0016787">
    <property type="term" value="F:hydrolase activity"/>
    <property type="evidence" value="ECO:0007669"/>
    <property type="project" value="UniProtKB-KW"/>
</dbReference>